<proteinExistence type="predicted"/>
<gene>
    <name evidence="1" type="ORF">D1Y85_12220</name>
</gene>
<keyword evidence="2" id="KW-1185">Reference proteome</keyword>
<accession>A0A3N6N781</accession>
<dbReference type="AlphaFoldDB" id="A0A3N6N781"/>
<evidence type="ECO:0000313" key="1">
    <source>
        <dbReference type="EMBL" id="RQH06631.1"/>
    </source>
</evidence>
<comment type="caution">
    <text evidence="1">The sequence shown here is derived from an EMBL/GenBank/DDBJ whole genome shotgun (WGS) entry which is preliminary data.</text>
</comment>
<evidence type="ECO:0000313" key="2">
    <source>
        <dbReference type="Proteomes" id="UP000272778"/>
    </source>
</evidence>
<reference evidence="1 2" key="1">
    <citation type="submission" date="2018-11" db="EMBL/GenBank/DDBJ databases">
        <title>Paraburkholderia sp. DHOA04, isolated from soil.</title>
        <authorList>
            <person name="Gao Z.-H."/>
            <person name="Qiu L.-H."/>
            <person name="Fu J.-C."/>
        </authorList>
    </citation>
    <scope>NUCLEOTIDE SEQUENCE [LARGE SCALE GENOMIC DNA]</scope>
    <source>
        <strain evidence="1 2">DHOA04</strain>
    </source>
</reference>
<dbReference type="RefSeq" id="WP_124151308.1">
    <property type="nucleotide sequence ID" value="NZ_RQIS01000007.1"/>
</dbReference>
<name>A0A3N6N781_9BURK</name>
<dbReference type="EMBL" id="RQIS01000007">
    <property type="protein sequence ID" value="RQH06631.1"/>
    <property type="molecule type" value="Genomic_DNA"/>
</dbReference>
<sequence>MPNAAATKRKRIVAKSAVVEKRLTQVQVQALGRLVKQPELFEALEGILADLLADATLQCETAKGALLFTESARAGALVAHGRVLALADLADLLNRQKI</sequence>
<protein>
    <submittedName>
        <fullName evidence="1">Uncharacterized protein</fullName>
    </submittedName>
</protein>
<organism evidence="1 2">
    <name type="scientific">Paraburkholderia dinghuensis</name>
    <dbReference type="NCBI Taxonomy" id="2305225"/>
    <lineage>
        <taxon>Bacteria</taxon>
        <taxon>Pseudomonadati</taxon>
        <taxon>Pseudomonadota</taxon>
        <taxon>Betaproteobacteria</taxon>
        <taxon>Burkholderiales</taxon>
        <taxon>Burkholderiaceae</taxon>
        <taxon>Paraburkholderia</taxon>
    </lineage>
</organism>
<dbReference type="Proteomes" id="UP000272778">
    <property type="component" value="Unassembled WGS sequence"/>
</dbReference>